<keyword evidence="2" id="KW-0812">Transmembrane</keyword>
<name>A0A7C3QU13_9BACT</name>
<keyword evidence="2" id="KW-0472">Membrane</keyword>
<gene>
    <name evidence="3" type="ORF">ENX03_06700</name>
</gene>
<feature type="transmembrane region" description="Helical" evidence="2">
    <location>
        <begin position="312"/>
        <end position="332"/>
    </location>
</feature>
<dbReference type="AlphaFoldDB" id="A0A7C3QU13"/>
<sequence>MHKRGLILWPFVWSLFILGTLALSVHIYRSSFLPGTDISPANPRSQRPFELHIPLKSLEGVQPGSFLRLRIKKLRNAFFSVAYYAPGSAILDLPLQVTGCGICVRLSLWDAGKYRITLEDRQTGKTLRQLPVTVIVPLSLYRNDGLLIFAIILLSFLSGKMAEPAARALLPGFIGRTPLHRQLVAAFIFLSLGLLVLPYPRTSSPHQYPSPSSVQMESEGRPDARPAPLAPPGGTGGGVLRISHNMDSWTDYGRSLTLFEGPVGNLARSGASILLPDDGRYFVTLWTPVLPAQTLQTSWVIRAHPVPPPFPWSVYSGMVLLSMAGFLAGATFNGGRDPGARSWPRKRPV</sequence>
<feature type="compositionally biased region" description="Polar residues" evidence="1">
    <location>
        <begin position="203"/>
        <end position="216"/>
    </location>
</feature>
<organism evidence="3">
    <name type="scientific">Leptospirillum ferriphilum</name>
    <dbReference type="NCBI Taxonomy" id="178606"/>
    <lineage>
        <taxon>Bacteria</taxon>
        <taxon>Pseudomonadati</taxon>
        <taxon>Nitrospirota</taxon>
        <taxon>Nitrospiria</taxon>
        <taxon>Nitrospirales</taxon>
        <taxon>Nitrospiraceae</taxon>
        <taxon>Leptospirillum</taxon>
    </lineage>
</organism>
<evidence type="ECO:0000256" key="2">
    <source>
        <dbReference type="SAM" id="Phobius"/>
    </source>
</evidence>
<proteinExistence type="predicted"/>
<comment type="caution">
    <text evidence="3">The sequence shown here is derived from an EMBL/GenBank/DDBJ whole genome shotgun (WGS) entry which is preliminary data.</text>
</comment>
<evidence type="ECO:0000256" key="1">
    <source>
        <dbReference type="SAM" id="MobiDB-lite"/>
    </source>
</evidence>
<feature type="region of interest" description="Disordered" evidence="1">
    <location>
        <begin position="203"/>
        <end position="233"/>
    </location>
</feature>
<accession>A0A7C3QU13</accession>
<feature type="transmembrane region" description="Helical" evidence="2">
    <location>
        <begin position="145"/>
        <end position="162"/>
    </location>
</feature>
<dbReference type="EMBL" id="DTMM01000137">
    <property type="protein sequence ID" value="HFT93611.1"/>
    <property type="molecule type" value="Genomic_DNA"/>
</dbReference>
<keyword evidence="2" id="KW-1133">Transmembrane helix</keyword>
<protein>
    <submittedName>
        <fullName evidence="3">Uncharacterized protein</fullName>
    </submittedName>
</protein>
<evidence type="ECO:0000313" key="3">
    <source>
        <dbReference type="EMBL" id="HFT93611.1"/>
    </source>
</evidence>
<reference evidence="3" key="1">
    <citation type="journal article" date="2020" name="mSystems">
        <title>Genome- and Community-Level Interaction Insights into Carbon Utilization and Element Cycling Functions of Hydrothermarchaeota in Hydrothermal Sediment.</title>
        <authorList>
            <person name="Zhou Z."/>
            <person name="Liu Y."/>
            <person name="Xu W."/>
            <person name="Pan J."/>
            <person name="Luo Z.H."/>
            <person name="Li M."/>
        </authorList>
    </citation>
    <scope>NUCLEOTIDE SEQUENCE [LARGE SCALE GENOMIC DNA]</scope>
    <source>
        <strain evidence="3">SpSt-902</strain>
    </source>
</reference>
<feature type="transmembrane region" description="Helical" evidence="2">
    <location>
        <begin position="183"/>
        <end position="200"/>
    </location>
</feature>
<feature type="transmembrane region" description="Helical" evidence="2">
    <location>
        <begin position="7"/>
        <end position="28"/>
    </location>
</feature>